<protein>
    <submittedName>
        <fullName evidence="2">Amidohydrolase</fullName>
        <ecNumber evidence="2">3.5.-.-</ecNumber>
    </submittedName>
</protein>
<evidence type="ECO:0000313" key="3">
    <source>
        <dbReference type="Proteomes" id="UP001596990"/>
    </source>
</evidence>
<dbReference type="EC" id="3.5.-.-" evidence="2"/>
<dbReference type="Gene3D" id="3.20.20.140">
    <property type="entry name" value="Metal-dependent hydrolases"/>
    <property type="match status" value="1"/>
</dbReference>
<dbReference type="InterPro" id="IPR011059">
    <property type="entry name" value="Metal-dep_hydrolase_composite"/>
</dbReference>
<reference evidence="3" key="1">
    <citation type="journal article" date="2019" name="Int. J. Syst. Evol. Microbiol.">
        <title>The Global Catalogue of Microorganisms (GCM) 10K type strain sequencing project: providing services to taxonomists for standard genome sequencing and annotation.</title>
        <authorList>
            <consortium name="The Broad Institute Genomics Platform"/>
            <consortium name="The Broad Institute Genome Sequencing Center for Infectious Disease"/>
            <person name="Wu L."/>
            <person name="Ma J."/>
        </authorList>
    </citation>
    <scope>NUCLEOTIDE SEQUENCE [LARGE SCALE GENOMIC DNA]</scope>
    <source>
        <strain evidence="3">CCUG 56607</strain>
    </source>
</reference>
<dbReference type="InterPro" id="IPR033932">
    <property type="entry name" value="YtcJ-like"/>
</dbReference>
<dbReference type="CDD" id="cd01300">
    <property type="entry name" value="YtcJ_like"/>
    <property type="match status" value="1"/>
</dbReference>
<organism evidence="2 3">
    <name type="scientific">Thalassobacillus hwangdonensis</name>
    <dbReference type="NCBI Taxonomy" id="546108"/>
    <lineage>
        <taxon>Bacteria</taxon>
        <taxon>Bacillati</taxon>
        <taxon>Bacillota</taxon>
        <taxon>Bacilli</taxon>
        <taxon>Bacillales</taxon>
        <taxon>Bacillaceae</taxon>
        <taxon>Thalassobacillus</taxon>
    </lineage>
</organism>
<dbReference type="InterPro" id="IPR013108">
    <property type="entry name" value="Amidohydro_3"/>
</dbReference>
<dbReference type="PANTHER" id="PTHR22642:SF2">
    <property type="entry name" value="PROTEIN LONG AFTER FAR-RED 3"/>
    <property type="match status" value="1"/>
</dbReference>
<sequence length="547" mass="61034">MTQFDTIIKNAHILTLDPSSTVAGSLAVSEGRITQVWKERDPGVDAEHVIDLQGKTLIPGFIDTHNHLLMYSQYLDQINCTAQLNRNVKDIQSRIEEETKHKEKGEWIIGWGYDDTLLAEKRHPTRAELDAVAPDHPVLIRHISSHFAVVNSFALELAEIPEDIQDPKAGHLGRDESGKLDGVLHEFGAMKLVDDVIPDYTVEELASLIEQGANDYLAQGITTNSDAGVGLVKGFLEYKAHVKALAENKNPLKMRFLMLHHLLGEGGPFAGMKADEVDQRIQQETAGRARLDSAKLFQDGSIQGLTGALRQPYFTRPELSGELSHDQDAFNEEVLDLHTRGFRIATHGNGDRAIGSIIDAYSSALQQEPRHHHRHRIEHVQTATIKDLQQMKMNGIQASFFINHVYYWGDRHRDIFLGEERANRLNPLKEAEELGMKFTLHSDCPITPISPLFSIWAAVNRVTSSGEVLGEAQRIDAMTALKSMTIWGARLNFEEEEKGSIEIGKAADFAVLDQDPTTCDPMEIKDIEVEATYIDGKCVFSRAELGT</sequence>
<dbReference type="RefSeq" id="WP_386061437.1">
    <property type="nucleotide sequence ID" value="NZ_JBHTKL010000005.1"/>
</dbReference>
<dbReference type="Pfam" id="PF07969">
    <property type="entry name" value="Amidohydro_3"/>
    <property type="match status" value="1"/>
</dbReference>
<dbReference type="EMBL" id="JBHTKL010000005">
    <property type="protein sequence ID" value="MFD1020224.1"/>
    <property type="molecule type" value="Genomic_DNA"/>
</dbReference>
<dbReference type="SUPFAM" id="SSF51338">
    <property type="entry name" value="Composite domain of metallo-dependent hydrolases"/>
    <property type="match status" value="1"/>
</dbReference>
<proteinExistence type="predicted"/>
<dbReference type="Gene3D" id="2.30.40.10">
    <property type="entry name" value="Urease, subunit C, domain 1"/>
    <property type="match status" value="1"/>
</dbReference>
<comment type="caution">
    <text evidence="2">The sequence shown here is derived from an EMBL/GenBank/DDBJ whole genome shotgun (WGS) entry which is preliminary data.</text>
</comment>
<keyword evidence="3" id="KW-1185">Reference proteome</keyword>
<evidence type="ECO:0000313" key="2">
    <source>
        <dbReference type="EMBL" id="MFD1020224.1"/>
    </source>
</evidence>
<accession>A0ABW3L411</accession>
<dbReference type="GO" id="GO:0016787">
    <property type="term" value="F:hydrolase activity"/>
    <property type="evidence" value="ECO:0007669"/>
    <property type="project" value="UniProtKB-KW"/>
</dbReference>
<dbReference type="SUPFAM" id="SSF51556">
    <property type="entry name" value="Metallo-dependent hydrolases"/>
    <property type="match status" value="1"/>
</dbReference>
<evidence type="ECO:0000259" key="1">
    <source>
        <dbReference type="Pfam" id="PF07969"/>
    </source>
</evidence>
<dbReference type="Proteomes" id="UP001596990">
    <property type="component" value="Unassembled WGS sequence"/>
</dbReference>
<gene>
    <name evidence="2" type="ORF">ACFQ2J_13635</name>
</gene>
<dbReference type="PANTHER" id="PTHR22642">
    <property type="entry name" value="IMIDAZOLONEPROPIONASE"/>
    <property type="match status" value="1"/>
</dbReference>
<name>A0ABW3L411_9BACI</name>
<dbReference type="Gene3D" id="3.10.310.70">
    <property type="match status" value="1"/>
</dbReference>
<keyword evidence="2" id="KW-0378">Hydrolase</keyword>
<feature type="domain" description="Amidohydrolase 3" evidence="1">
    <location>
        <begin position="49"/>
        <end position="540"/>
    </location>
</feature>
<dbReference type="InterPro" id="IPR032466">
    <property type="entry name" value="Metal_Hydrolase"/>
</dbReference>